<name>A0A1V8S9J1_9PEZI</name>
<dbReference type="Proteomes" id="UP000192596">
    <property type="component" value="Unassembled WGS sequence"/>
</dbReference>
<dbReference type="FunCoup" id="A0A1V8S9J1">
    <property type="interactions" value="155"/>
</dbReference>
<protein>
    <recommendedName>
        <fullName evidence="4">NAD(P)-binding protein</fullName>
    </recommendedName>
</protein>
<reference evidence="3" key="1">
    <citation type="submission" date="2017-03" db="EMBL/GenBank/DDBJ databases">
        <title>Genomes of endolithic fungi from Antarctica.</title>
        <authorList>
            <person name="Coleine C."/>
            <person name="Masonjones S."/>
            <person name="Stajich J.E."/>
        </authorList>
    </citation>
    <scope>NUCLEOTIDE SEQUENCE [LARGE SCALE GENOMIC DNA]</scope>
    <source>
        <strain evidence="3">CCFEE 5527</strain>
    </source>
</reference>
<dbReference type="PANTHER" id="PTHR45458">
    <property type="entry name" value="SHORT-CHAIN DEHYDROGENASE/REDUCTASE SDR"/>
    <property type="match status" value="1"/>
</dbReference>
<dbReference type="InParanoid" id="A0A1V8S9J1"/>
<dbReference type="InterPro" id="IPR052184">
    <property type="entry name" value="SDR_enzymes"/>
</dbReference>
<dbReference type="EMBL" id="NAJO01000082">
    <property type="protein sequence ID" value="OQN95667.1"/>
    <property type="molecule type" value="Genomic_DNA"/>
</dbReference>
<dbReference type="SUPFAM" id="SSF51735">
    <property type="entry name" value="NAD(P)-binding Rossmann-fold domains"/>
    <property type="match status" value="1"/>
</dbReference>
<evidence type="ECO:0008006" key="4">
    <source>
        <dbReference type="Google" id="ProtNLM"/>
    </source>
</evidence>
<dbReference type="PROSITE" id="PS00061">
    <property type="entry name" value="ADH_SHORT"/>
    <property type="match status" value="1"/>
</dbReference>
<dbReference type="Pfam" id="PF00106">
    <property type="entry name" value="adh_short"/>
    <property type="match status" value="1"/>
</dbReference>
<dbReference type="PANTHER" id="PTHR45458:SF3">
    <property type="entry name" value="CHAIN DEHYDROGENASE (ATSC), PUTATIVE-RELATED"/>
    <property type="match status" value="1"/>
</dbReference>
<dbReference type="Gene3D" id="3.40.50.720">
    <property type="entry name" value="NAD(P)-binding Rossmann-like Domain"/>
    <property type="match status" value="1"/>
</dbReference>
<sequence length="266" mass="28433">MPSYLVTGASRGLGLAFVIHLASIADNTVIGLVRNREAAQSKVPTELKDRIHFVQADITDASTLQAAAKETAGITGGSLDVLVNNAAYIDAPIKKLEDFSPEELSHEFSKSFSTNVTSVALTINAFLPLIRKGTLKKVVTISTGLADIDLTVEYDVYMTGVYSTSKAATNMLVAKYHAALGKSEGILFFSLSPGLVDTPEGRNVPSTEDQAIMGEMGQKFGTYAPHFTGPITPEDSVKLQMEVIGKATVETQGGAFISQFGNKRWL</sequence>
<dbReference type="InterPro" id="IPR002347">
    <property type="entry name" value="SDR_fam"/>
</dbReference>
<organism evidence="2 3">
    <name type="scientific">Cryoendolithus antarcticus</name>
    <dbReference type="NCBI Taxonomy" id="1507870"/>
    <lineage>
        <taxon>Eukaryota</taxon>
        <taxon>Fungi</taxon>
        <taxon>Dikarya</taxon>
        <taxon>Ascomycota</taxon>
        <taxon>Pezizomycotina</taxon>
        <taxon>Dothideomycetes</taxon>
        <taxon>Dothideomycetidae</taxon>
        <taxon>Cladosporiales</taxon>
        <taxon>Cladosporiaceae</taxon>
        <taxon>Cryoendolithus</taxon>
    </lineage>
</organism>
<accession>A0A1V8S9J1</accession>
<evidence type="ECO:0000256" key="1">
    <source>
        <dbReference type="ARBA" id="ARBA00022857"/>
    </source>
</evidence>
<evidence type="ECO:0000313" key="2">
    <source>
        <dbReference type="EMBL" id="OQN95667.1"/>
    </source>
</evidence>
<dbReference type="OrthoDB" id="7289984at2759"/>
<keyword evidence="1" id="KW-0521">NADP</keyword>
<keyword evidence="3" id="KW-1185">Reference proteome</keyword>
<comment type="caution">
    <text evidence="2">The sequence shown here is derived from an EMBL/GenBank/DDBJ whole genome shotgun (WGS) entry which is preliminary data.</text>
</comment>
<dbReference type="AlphaFoldDB" id="A0A1V8S9J1"/>
<dbReference type="GO" id="GO:0016616">
    <property type="term" value="F:oxidoreductase activity, acting on the CH-OH group of donors, NAD or NADP as acceptor"/>
    <property type="evidence" value="ECO:0007669"/>
    <property type="project" value="TreeGrafter"/>
</dbReference>
<evidence type="ECO:0000313" key="3">
    <source>
        <dbReference type="Proteomes" id="UP000192596"/>
    </source>
</evidence>
<dbReference type="InterPro" id="IPR036291">
    <property type="entry name" value="NAD(P)-bd_dom_sf"/>
</dbReference>
<gene>
    <name evidence="2" type="ORF">B0A48_18191</name>
</gene>
<dbReference type="InterPro" id="IPR020904">
    <property type="entry name" value="Sc_DH/Rdtase_CS"/>
</dbReference>
<dbReference type="PRINTS" id="PR00081">
    <property type="entry name" value="GDHRDH"/>
</dbReference>
<proteinExistence type="predicted"/>